<evidence type="ECO:0000256" key="2">
    <source>
        <dbReference type="ARBA" id="ARBA00022614"/>
    </source>
</evidence>
<dbReference type="PANTHER" id="PTHR10552:SF6">
    <property type="entry name" value="U2 SMALL NUCLEAR RIBONUCLEOPROTEIN A"/>
    <property type="match status" value="1"/>
</dbReference>
<evidence type="ECO:0000313" key="7">
    <source>
        <dbReference type="EMBL" id="OQO00142.1"/>
    </source>
</evidence>
<dbReference type="Pfam" id="PF14580">
    <property type="entry name" value="LRR_9"/>
    <property type="match status" value="1"/>
</dbReference>
<dbReference type="PANTHER" id="PTHR10552">
    <property type="entry name" value="U2 SMALL NUCLEAR RIBONUCLEOPROTEIN A"/>
    <property type="match status" value="1"/>
</dbReference>
<evidence type="ECO:0000313" key="8">
    <source>
        <dbReference type="Proteomes" id="UP000192596"/>
    </source>
</evidence>
<dbReference type="GO" id="GO:0030620">
    <property type="term" value="F:U2 snRNA binding"/>
    <property type="evidence" value="ECO:0007669"/>
    <property type="project" value="InterPro"/>
</dbReference>
<dbReference type="Gene3D" id="3.80.10.10">
    <property type="entry name" value="Ribonuclease Inhibitor"/>
    <property type="match status" value="1"/>
</dbReference>
<comment type="caution">
    <text evidence="7">The sequence shown here is derived from an EMBL/GenBank/DDBJ whole genome shotgun (WGS) entry which is preliminary data.</text>
</comment>
<dbReference type="FunCoup" id="A0A1V8SMP1">
    <property type="interactions" value="2297"/>
</dbReference>
<gene>
    <name evidence="7" type="ORF">B0A48_13929</name>
</gene>
<keyword evidence="4" id="KW-0539">Nucleus</keyword>
<accession>A0A1V8SMP1</accession>
<evidence type="ECO:0000256" key="4">
    <source>
        <dbReference type="ARBA" id="ARBA00023242"/>
    </source>
</evidence>
<comment type="similarity">
    <text evidence="5">Belongs to the U2 small nuclear ribonucleoprotein A family.</text>
</comment>
<dbReference type="InParanoid" id="A0A1V8SMP1"/>
<name>A0A1V8SMP1_9PEZI</name>
<evidence type="ECO:0000256" key="5">
    <source>
        <dbReference type="ARBA" id="ARBA00024196"/>
    </source>
</evidence>
<comment type="subcellular location">
    <subcellularLocation>
        <location evidence="1">Nucleus</location>
    </subcellularLocation>
</comment>
<proteinExistence type="inferred from homology"/>
<dbReference type="SUPFAM" id="SSF52058">
    <property type="entry name" value="L domain-like"/>
    <property type="match status" value="1"/>
</dbReference>
<keyword evidence="8" id="KW-1185">Reference proteome</keyword>
<dbReference type="AlphaFoldDB" id="A0A1V8SMP1"/>
<dbReference type="FunFam" id="3.80.10.10:FF:000026">
    <property type="entry name" value="U2 small nuclear ribonucleoprotein A"/>
    <property type="match status" value="1"/>
</dbReference>
<evidence type="ECO:0000256" key="1">
    <source>
        <dbReference type="ARBA" id="ARBA00004123"/>
    </source>
</evidence>
<evidence type="ECO:0000256" key="6">
    <source>
        <dbReference type="ARBA" id="ARBA00024238"/>
    </source>
</evidence>
<dbReference type="InterPro" id="IPR032675">
    <property type="entry name" value="LRR_dom_sf"/>
</dbReference>
<dbReference type="InterPro" id="IPR044640">
    <property type="entry name" value="RU2A"/>
</dbReference>
<dbReference type="Proteomes" id="UP000192596">
    <property type="component" value="Unassembled WGS sequence"/>
</dbReference>
<dbReference type="STRING" id="1507870.A0A1V8SMP1"/>
<dbReference type="OrthoDB" id="433501at2759"/>
<protein>
    <recommendedName>
        <fullName evidence="6">U2 small nuclear ribonucleoprotein A'</fullName>
    </recommendedName>
</protein>
<reference evidence="8" key="1">
    <citation type="submission" date="2017-03" db="EMBL/GenBank/DDBJ databases">
        <title>Genomes of endolithic fungi from Antarctica.</title>
        <authorList>
            <person name="Coleine C."/>
            <person name="Masonjones S."/>
            <person name="Stajich J.E."/>
        </authorList>
    </citation>
    <scope>NUCLEOTIDE SEQUENCE [LARGE SCALE GENOMIC DNA]</scope>
    <source>
        <strain evidence="8">CCFEE 5527</strain>
    </source>
</reference>
<keyword evidence="3" id="KW-0677">Repeat</keyword>
<sequence length="245" mass="26937">MRLTAELIHSSLTYLNPLKERELDLRGHKIPTIENLGAAKDVECIDLTDNEIQVLANFPLSPRLQTLLVARNRVRSIEGNVAKSLPSLGTLVLTGNDVRELGDVEVLKGWAQLVHLSLLDNPVCGKENYRYWVLYLAPSVRFLDFQRVKQAERTKAQEIFGTLAEPSAAAKAILATKGRSAGFAAPTTNGAPSAKRVKLSDKEKLRMEALVKNAKSLAEIAKLEKDISEGRIPASVLDLEAMDET</sequence>
<organism evidence="7 8">
    <name type="scientific">Cryoendolithus antarcticus</name>
    <dbReference type="NCBI Taxonomy" id="1507870"/>
    <lineage>
        <taxon>Eukaryota</taxon>
        <taxon>Fungi</taxon>
        <taxon>Dikarya</taxon>
        <taxon>Ascomycota</taxon>
        <taxon>Pezizomycotina</taxon>
        <taxon>Dothideomycetes</taxon>
        <taxon>Dothideomycetidae</taxon>
        <taxon>Cladosporiales</taxon>
        <taxon>Cladosporiaceae</taxon>
        <taxon>Cryoendolithus</taxon>
    </lineage>
</organism>
<dbReference type="GO" id="GO:0005686">
    <property type="term" value="C:U2 snRNP"/>
    <property type="evidence" value="ECO:0007669"/>
    <property type="project" value="TreeGrafter"/>
</dbReference>
<evidence type="ECO:0000256" key="3">
    <source>
        <dbReference type="ARBA" id="ARBA00022737"/>
    </source>
</evidence>
<dbReference type="EMBL" id="NAJO01000036">
    <property type="protein sequence ID" value="OQO00142.1"/>
    <property type="molecule type" value="Genomic_DNA"/>
</dbReference>
<dbReference type="GO" id="GO:0000398">
    <property type="term" value="P:mRNA splicing, via spliceosome"/>
    <property type="evidence" value="ECO:0007669"/>
    <property type="project" value="InterPro"/>
</dbReference>
<keyword evidence="2" id="KW-0433">Leucine-rich repeat</keyword>